<evidence type="ECO:0000313" key="2">
    <source>
        <dbReference type="EMBL" id="GAF75151.1"/>
    </source>
</evidence>
<dbReference type="PROSITE" id="PS51085">
    <property type="entry name" value="2FE2S_FER_2"/>
    <property type="match status" value="1"/>
</dbReference>
<dbReference type="CDD" id="cd00207">
    <property type="entry name" value="fer2"/>
    <property type="match status" value="1"/>
</dbReference>
<dbReference type="SUPFAM" id="SSF54292">
    <property type="entry name" value="2Fe-2S ferredoxin-like"/>
    <property type="match status" value="1"/>
</dbReference>
<name>X0SJ57_9ZZZZ</name>
<dbReference type="InterPro" id="IPR012675">
    <property type="entry name" value="Beta-grasp_dom_sf"/>
</dbReference>
<accession>X0SJ57</accession>
<gene>
    <name evidence="2" type="ORF">S01H1_10892</name>
</gene>
<dbReference type="InterPro" id="IPR036010">
    <property type="entry name" value="2Fe-2S_ferredoxin-like_sf"/>
</dbReference>
<dbReference type="AlphaFoldDB" id="X0SJ57"/>
<dbReference type="InterPro" id="IPR001041">
    <property type="entry name" value="2Fe-2S_ferredoxin-type"/>
</dbReference>
<sequence length="63" mass="6746">MQAAEKAGVYINTLCGGKGVCGKCRVQVTDGKVLADKHSIGFLSKDEFNEGYVLACKTKVTTY</sequence>
<feature type="domain" description="2Fe-2S ferredoxin-type" evidence="1">
    <location>
        <begin position="1"/>
        <end position="63"/>
    </location>
</feature>
<evidence type="ECO:0000259" key="1">
    <source>
        <dbReference type="PROSITE" id="PS51085"/>
    </source>
</evidence>
<protein>
    <recommendedName>
        <fullName evidence="1">2Fe-2S ferredoxin-type domain-containing protein</fullName>
    </recommendedName>
</protein>
<dbReference type="GO" id="GO:0051536">
    <property type="term" value="F:iron-sulfur cluster binding"/>
    <property type="evidence" value="ECO:0007669"/>
    <property type="project" value="InterPro"/>
</dbReference>
<proteinExistence type="predicted"/>
<comment type="caution">
    <text evidence="2">The sequence shown here is derived from an EMBL/GenBank/DDBJ whole genome shotgun (WGS) entry which is preliminary data.</text>
</comment>
<reference evidence="2" key="1">
    <citation type="journal article" date="2014" name="Front. Microbiol.">
        <title>High frequency of phylogenetically diverse reductive dehalogenase-homologous genes in deep subseafloor sedimentary metagenomes.</title>
        <authorList>
            <person name="Kawai M."/>
            <person name="Futagami T."/>
            <person name="Toyoda A."/>
            <person name="Takaki Y."/>
            <person name="Nishi S."/>
            <person name="Hori S."/>
            <person name="Arai W."/>
            <person name="Tsubouchi T."/>
            <person name="Morono Y."/>
            <person name="Uchiyama I."/>
            <person name="Ito T."/>
            <person name="Fujiyama A."/>
            <person name="Inagaki F."/>
            <person name="Takami H."/>
        </authorList>
    </citation>
    <scope>NUCLEOTIDE SEQUENCE</scope>
    <source>
        <strain evidence="2">Expedition CK06-06</strain>
    </source>
</reference>
<organism evidence="2">
    <name type="scientific">marine sediment metagenome</name>
    <dbReference type="NCBI Taxonomy" id="412755"/>
    <lineage>
        <taxon>unclassified sequences</taxon>
        <taxon>metagenomes</taxon>
        <taxon>ecological metagenomes</taxon>
    </lineage>
</organism>
<dbReference type="EMBL" id="BARS01005552">
    <property type="protein sequence ID" value="GAF75151.1"/>
    <property type="molecule type" value="Genomic_DNA"/>
</dbReference>
<dbReference type="Pfam" id="PF00111">
    <property type="entry name" value="Fer2"/>
    <property type="match status" value="1"/>
</dbReference>
<dbReference type="Gene3D" id="3.10.20.30">
    <property type="match status" value="1"/>
</dbReference>